<proteinExistence type="predicted"/>
<accession>A0A4Y2R2V0</accession>
<gene>
    <name evidence="1" type="ORF">AVEN_93106_1</name>
</gene>
<dbReference type="Proteomes" id="UP000499080">
    <property type="component" value="Unassembled WGS sequence"/>
</dbReference>
<evidence type="ECO:0000313" key="1">
    <source>
        <dbReference type="EMBL" id="GBN69928.1"/>
    </source>
</evidence>
<comment type="caution">
    <text evidence="1">The sequence shown here is derived from an EMBL/GenBank/DDBJ whole genome shotgun (WGS) entry which is preliminary data.</text>
</comment>
<name>A0A4Y2R2V0_ARAVE</name>
<reference evidence="1 2" key="1">
    <citation type="journal article" date="2019" name="Sci. Rep.">
        <title>Orb-weaving spider Araneus ventricosus genome elucidates the spidroin gene catalogue.</title>
        <authorList>
            <person name="Kono N."/>
            <person name="Nakamura H."/>
            <person name="Ohtoshi R."/>
            <person name="Moran D.A.P."/>
            <person name="Shinohara A."/>
            <person name="Yoshida Y."/>
            <person name="Fujiwara M."/>
            <person name="Mori M."/>
            <person name="Tomita M."/>
            <person name="Arakawa K."/>
        </authorList>
    </citation>
    <scope>NUCLEOTIDE SEQUENCE [LARGE SCALE GENOMIC DNA]</scope>
</reference>
<evidence type="ECO:0000313" key="2">
    <source>
        <dbReference type="Proteomes" id="UP000499080"/>
    </source>
</evidence>
<dbReference type="EMBL" id="BGPR01015609">
    <property type="protein sequence ID" value="GBN69928.1"/>
    <property type="molecule type" value="Genomic_DNA"/>
</dbReference>
<dbReference type="AlphaFoldDB" id="A0A4Y2R2V0"/>
<protein>
    <submittedName>
        <fullName evidence="1">Uncharacterized protein</fullName>
    </submittedName>
</protein>
<organism evidence="1 2">
    <name type="scientific">Araneus ventricosus</name>
    <name type="common">Orbweaver spider</name>
    <name type="synonym">Epeira ventricosa</name>
    <dbReference type="NCBI Taxonomy" id="182803"/>
    <lineage>
        <taxon>Eukaryota</taxon>
        <taxon>Metazoa</taxon>
        <taxon>Ecdysozoa</taxon>
        <taxon>Arthropoda</taxon>
        <taxon>Chelicerata</taxon>
        <taxon>Arachnida</taxon>
        <taxon>Araneae</taxon>
        <taxon>Araneomorphae</taxon>
        <taxon>Entelegynae</taxon>
        <taxon>Araneoidea</taxon>
        <taxon>Araneidae</taxon>
        <taxon>Araneus</taxon>
    </lineage>
</organism>
<keyword evidence="2" id="KW-1185">Reference proteome</keyword>
<sequence>MVSIDGFLSNMVSIDGFLSNMVSIDGLLSNMVTGYKPYSQRILEISLPDRFLPQNSEDQRTIISLSSWNSKHNEELTTEGLMELHRASQQEVMEESLSEEEKVTAK</sequence>